<dbReference type="PROSITE" id="PS50994">
    <property type="entry name" value="INTEGRASE"/>
    <property type="match status" value="1"/>
</dbReference>
<sequence length="429" mass="50540">MHIKIDVNTEIEIKELTDLPKLKLFMESLDMKINKSKLARDLNVDRRTVDKYLNGYQPNNKRKRKSKIDDYYEVIKLLLSEESPQKFYYKRVLWQYLKDNHGLDCAESSFRAYILRKPEFQQYFESRKGRTSNKETVRFETPPAEQAQVDWKENIRYVTKDGEILYVNVCVFLLSYSRFRTYLLSISKSQSVLLSFLMESFEAIGGVPKTILFDNMKTVMDEPRTEYETGKVNVRFEEFAKDCGFEVHPCIAGRPQTKAKVEAPMKFLDEIHAYQGKFNYEELHSFVQQLCNRVNSQYHQGTGKIPILHLEKERNLLTPLPSRKIRDFYKIDHIPVKVNTSNMVSYKSNMYSVPPGYIGKTVGLQVYDNKIHVYYNTDLIAEHQISNQKMNFNKTHYIESLSRQLHYKDNIEELALKNLAAINEVYKNE</sequence>
<dbReference type="RefSeq" id="WP_276647255.1">
    <property type="nucleotide sequence ID" value="NZ_JAAYSM010000120.1"/>
</dbReference>
<dbReference type="PANTHER" id="PTHR35004:SF7">
    <property type="entry name" value="INTEGRASE PROTEIN"/>
    <property type="match status" value="1"/>
</dbReference>
<evidence type="ECO:0000259" key="2">
    <source>
        <dbReference type="PROSITE" id="PS50994"/>
    </source>
</evidence>
<dbReference type="Proteomes" id="UP000541058">
    <property type="component" value="Unassembled WGS sequence"/>
</dbReference>
<gene>
    <name evidence="3" type="ORF">GX355_03775</name>
</gene>
<evidence type="ECO:0000313" key="4">
    <source>
        <dbReference type="Proteomes" id="UP000541058"/>
    </source>
</evidence>
<evidence type="ECO:0000256" key="1">
    <source>
        <dbReference type="ARBA" id="ARBA00009277"/>
    </source>
</evidence>
<proteinExistence type="inferred from homology"/>
<reference evidence="3 4" key="1">
    <citation type="journal article" date="2020" name="Biotechnol. Biofuels">
        <title>New insights from the biogas microbiome by comprehensive genome-resolved metagenomics of nearly 1600 species originating from multiple anaerobic digesters.</title>
        <authorList>
            <person name="Campanaro S."/>
            <person name="Treu L."/>
            <person name="Rodriguez-R L.M."/>
            <person name="Kovalovszki A."/>
            <person name="Ziels R.M."/>
            <person name="Maus I."/>
            <person name="Zhu X."/>
            <person name="Kougias P.G."/>
            <person name="Basile A."/>
            <person name="Luo G."/>
            <person name="Schluter A."/>
            <person name="Konstantinidis K.T."/>
            <person name="Angelidaki I."/>
        </authorList>
    </citation>
    <scope>NUCLEOTIDE SEQUENCE [LARGE SCALE GENOMIC DNA]</scope>
    <source>
        <strain evidence="3">AS23ysBPME_34</strain>
    </source>
</reference>
<dbReference type="GO" id="GO:0003676">
    <property type="term" value="F:nucleic acid binding"/>
    <property type="evidence" value="ECO:0007669"/>
    <property type="project" value="InterPro"/>
</dbReference>
<dbReference type="GO" id="GO:0015074">
    <property type="term" value="P:DNA integration"/>
    <property type="evidence" value="ECO:0007669"/>
    <property type="project" value="InterPro"/>
</dbReference>
<dbReference type="InterPro" id="IPR054353">
    <property type="entry name" value="IstA-like_C"/>
</dbReference>
<dbReference type="NCBIfam" id="NF033546">
    <property type="entry name" value="transpos_IS21"/>
    <property type="match status" value="1"/>
</dbReference>
<comment type="caution">
    <text evidence="3">The sequence shown here is derived from an EMBL/GenBank/DDBJ whole genome shotgun (WGS) entry which is preliminary data.</text>
</comment>
<protein>
    <submittedName>
        <fullName evidence="3">IS21 family transposase</fullName>
    </submittedName>
</protein>
<organism evidence="3 4">
    <name type="scientific">Globicatella sulfidifaciens</name>
    <dbReference type="NCBI Taxonomy" id="136093"/>
    <lineage>
        <taxon>Bacteria</taxon>
        <taxon>Bacillati</taxon>
        <taxon>Bacillota</taxon>
        <taxon>Bacilli</taxon>
        <taxon>Lactobacillales</taxon>
        <taxon>Aerococcaceae</taxon>
        <taxon>Globicatella</taxon>
    </lineage>
</organism>
<dbReference type="Pfam" id="PF22483">
    <property type="entry name" value="Mu-transpos_C_2"/>
    <property type="match status" value="1"/>
</dbReference>
<dbReference type="InterPro" id="IPR001584">
    <property type="entry name" value="Integrase_cat-core"/>
</dbReference>
<dbReference type="SUPFAM" id="SSF53098">
    <property type="entry name" value="Ribonuclease H-like"/>
    <property type="match status" value="1"/>
</dbReference>
<dbReference type="AlphaFoldDB" id="A0A7X8C2W1"/>
<accession>A0A7X8C2W1</accession>
<dbReference type="PANTHER" id="PTHR35004">
    <property type="entry name" value="TRANSPOSASE RV3428C-RELATED"/>
    <property type="match status" value="1"/>
</dbReference>
<dbReference type="InterPro" id="IPR036397">
    <property type="entry name" value="RNaseH_sf"/>
</dbReference>
<feature type="domain" description="Integrase catalytic" evidence="2">
    <location>
        <begin position="138"/>
        <end position="314"/>
    </location>
</feature>
<dbReference type="InterPro" id="IPR012337">
    <property type="entry name" value="RNaseH-like_sf"/>
</dbReference>
<dbReference type="Gene3D" id="3.30.420.10">
    <property type="entry name" value="Ribonuclease H-like superfamily/Ribonuclease H"/>
    <property type="match status" value="1"/>
</dbReference>
<evidence type="ECO:0000313" key="3">
    <source>
        <dbReference type="EMBL" id="NLJ17958.1"/>
    </source>
</evidence>
<comment type="similarity">
    <text evidence="1">Belongs to the transposase IS21/IS408/IS1162 family.</text>
</comment>
<dbReference type="Pfam" id="PF00665">
    <property type="entry name" value="rve"/>
    <property type="match status" value="1"/>
</dbReference>
<dbReference type="EMBL" id="JAAYSM010000120">
    <property type="protein sequence ID" value="NLJ17958.1"/>
    <property type="molecule type" value="Genomic_DNA"/>
</dbReference>
<name>A0A7X8C2W1_9LACT</name>